<dbReference type="PANTHER" id="PTHR37311">
    <property type="entry name" value="2-PHOSPHOSULFOLACTATE PHOSPHATASE-RELATED"/>
    <property type="match status" value="1"/>
</dbReference>
<comment type="catalytic activity">
    <reaction evidence="7">
        <text>(2R)-O-phospho-3-sulfolactate + H2O = (2R)-3-sulfolactate + phosphate</text>
        <dbReference type="Rhea" id="RHEA:23416"/>
        <dbReference type="ChEBI" id="CHEBI:15377"/>
        <dbReference type="ChEBI" id="CHEBI:15597"/>
        <dbReference type="ChEBI" id="CHEBI:43474"/>
        <dbReference type="ChEBI" id="CHEBI:58738"/>
        <dbReference type="EC" id="3.1.3.71"/>
    </reaction>
</comment>
<dbReference type="GO" id="GO:0050545">
    <property type="term" value="F:sulfopyruvate decarboxylase activity"/>
    <property type="evidence" value="ECO:0007669"/>
    <property type="project" value="TreeGrafter"/>
</dbReference>
<accession>A0A4U6QFX6</accession>
<proteinExistence type="inferred from homology"/>
<keyword evidence="6" id="KW-0460">Magnesium</keyword>
<dbReference type="EC" id="3.1.3.71" evidence="3"/>
<keyword evidence="5" id="KW-0378">Hydrolase</keyword>
<evidence type="ECO:0000256" key="1">
    <source>
        <dbReference type="ARBA" id="ARBA00001946"/>
    </source>
</evidence>
<sequence>MTQQRCRVRFDWGPTAAETAAVTAPVVVVVDVLSFTTTVCVAVERGITVLPYAGSDDDARSYARDHGARLAAGRSAGLSPAAVATAPTPDRVVVPSPNGSAISYRLRASGSRVLAGCLGNRSAVAGVLAAALSAGASVAVIAAGERWPDDSLRPCVEDLWGAGAILGRLPRSLLSPEAAVAADAFAAVAGSLPRGLADCAGGRELAARGFAADVDRAACVDDIAVVPELVGDEFRRWEEPGFEPGGRRC</sequence>
<evidence type="ECO:0000256" key="3">
    <source>
        <dbReference type="ARBA" id="ARBA00012953"/>
    </source>
</evidence>
<reference evidence="8 9" key="1">
    <citation type="submission" date="2019-05" db="EMBL/GenBank/DDBJ databases">
        <title>Nakamurella sp. N5BH11, whole genome shotgun sequence.</title>
        <authorList>
            <person name="Tuo L."/>
        </authorList>
    </citation>
    <scope>NUCLEOTIDE SEQUENCE [LARGE SCALE GENOMIC DNA]</scope>
    <source>
        <strain evidence="8 9">N5BH11</strain>
    </source>
</reference>
<name>A0A4U6QFX6_9ACTN</name>
<dbReference type="InterPro" id="IPR005238">
    <property type="entry name" value="ComB-like"/>
</dbReference>
<gene>
    <name evidence="8" type="ORF">FDO65_13715</name>
</gene>
<comment type="cofactor">
    <cofactor evidence="1">
        <name>Mg(2+)</name>
        <dbReference type="ChEBI" id="CHEBI:18420"/>
    </cofactor>
</comment>
<evidence type="ECO:0000313" key="8">
    <source>
        <dbReference type="EMBL" id="TKV58998.1"/>
    </source>
</evidence>
<keyword evidence="9" id="KW-1185">Reference proteome</keyword>
<evidence type="ECO:0000256" key="4">
    <source>
        <dbReference type="ARBA" id="ARBA00021948"/>
    </source>
</evidence>
<dbReference type="Pfam" id="PF04029">
    <property type="entry name" value="2-ph_phosp"/>
    <property type="match status" value="1"/>
</dbReference>
<dbReference type="PANTHER" id="PTHR37311:SF1">
    <property type="entry name" value="2-PHOSPHOSULFOLACTATE PHOSPHATASE-RELATED"/>
    <property type="match status" value="1"/>
</dbReference>
<organism evidence="8 9">
    <name type="scientific">Nakamurella flava</name>
    <dbReference type="NCBI Taxonomy" id="2576308"/>
    <lineage>
        <taxon>Bacteria</taxon>
        <taxon>Bacillati</taxon>
        <taxon>Actinomycetota</taxon>
        <taxon>Actinomycetes</taxon>
        <taxon>Nakamurellales</taxon>
        <taxon>Nakamurellaceae</taxon>
        <taxon>Nakamurella</taxon>
    </lineage>
</organism>
<dbReference type="EMBL" id="SZZH01000003">
    <property type="protein sequence ID" value="TKV58998.1"/>
    <property type="molecule type" value="Genomic_DNA"/>
</dbReference>
<evidence type="ECO:0000313" key="9">
    <source>
        <dbReference type="Proteomes" id="UP000306985"/>
    </source>
</evidence>
<evidence type="ECO:0000256" key="6">
    <source>
        <dbReference type="ARBA" id="ARBA00022842"/>
    </source>
</evidence>
<dbReference type="GO" id="GO:0000287">
    <property type="term" value="F:magnesium ion binding"/>
    <property type="evidence" value="ECO:0007669"/>
    <property type="project" value="InterPro"/>
</dbReference>
<evidence type="ECO:0000256" key="7">
    <source>
        <dbReference type="ARBA" id="ARBA00033711"/>
    </source>
</evidence>
<dbReference type="InterPro" id="IPR036702">
    <property type="entry name" value="ComB-like_sf"/>
</dbReference>
<dbReference type="AlphaFoldDB" id="A0A4U6QFX6"/>
<comment type="caution">
    <text evidence="8">The sequence shown here is derived from an EMBL/GenBank/DDBJ whole genome shotgun (WGS) entry which is preliminary data.</text>
</comment>
<comment type="similarity">
    <text evidence="2">Belongs to the ComB family.</text>
</comment>
<protein>
    <recommendedName>
        <fullName evidence="4">Probable 2-phosphosulfolactate phosphatase</fullName>
        <ecNumber evidence="3">3.1.3.71</ecNumber>
    </recommendedName>
</protein>
<dbReference type="SUPFAM" id="SSF142823">
    <property type="entry name" value="ComB-like"/>
    <property type="match status" value="1"/>
</dbReference>
<dbReference type="Gene3D" id="3.90.1560.10">
    <property type="entry name" value="ComB-like"/>
    <property type="match status" value="1"/>
</dbReference>
<evidence type="ECO:0000256" key="2">
    <source>
        <dbReference type="ARBA" id="ARBA00009997"/>
    </source>
</evidence>
<dbReference type="GO" id="GO:0050532">
    <property type="term" value="F:2-phosphosulfolactate phosphatase activity"/>
    <property type="evidence" value="ECO:0007669"/>
    <property type="project" value="UniProtKB-EC"/>
</dbReference>
<dbReference type="OrthoDB" id="8588453at2"/>
<dbReference type="Proteomes" id="UP000306985">
    <property type="component" value="Unassembled WGS sequence"/>
</dbReference>
<evidence type="ECO:0000256" key="5">
    <source>
        <dbReference type="ARBA" id="ARBA00022801"/>
    </source>
</evidence>